<dbReference type="PANTHER" id="PTHR45866">
    <property type="entry name" value="DNA GYRASE/TOPOISOMERASE SUBUNIT B"/>
    <property type="match status" value="1"/>
</dbReference>
<dbReference type="InterPro" id="IPR014721">
    <property type="entry name" value="Ribsml_uS5_D2-typ_fold_subgr"/>
</dbReference>
<dbReference type="PROSITE" id="PS50880">
    <property type="entry name" value="TOPRIM"/>
    <property type="match status" value="1"/>
</dbReference>
<accession>A0A372NZM3</accession>
<dbReference type="NCBIfam" id="TIGR01059">
    <property type="entry name" value="gyrB"/>
    <property type="match status" value="1"/>
</dbReference>
<dbReference type="SUPFAM" id="SSF56719">
    <property type="entry name" value="Type II DNA topoisomerase"/>
    <property type="match status" value="1"/>
</dbReference>
<dbReference type="EC" id="5.6.2.2" evidence="10"/>
<dbReference type="Pfam" id="PF01751">
    <property type="entry name" value="Toprim"/>
    <property type="match status" value="1"/>
</dbReference>
<dbReference type="GO" id="GO:0005737">
    <property type="term" value="C:cytoplasm"/>
    <property type="evidence" value="ECO:0007669"/>
    <property type="project" value="UniProtKB-SubCell"/>
</dbReference>
<comment type="caution">
    <text evidence="12">The sequence shown here is derived from an EMBL/GenBank/DDBJ whole genome shotgun (WGS) entry which is preliminary data.</text>
</comment>
<dbReference type="Gene3D" id="3.30.565.10">
    <property type="entry name" value="Histidine kinase-like ATPase, C-terminal domain"/>
    <property type="match status" value="1"/>
</dbReference>
<evidence type="ECO:0000256" key="5">
    <source>
        <dbReference type="ARBA" id="ARBA00022840"/>
    </source>
</evidence>
<evidence type="ECO:0000313" key="12">
    <source>
        <dbReference type="EMBL" id="RFZ95361.1"/>
    </source>
</evidence>
<comment type="subcellular location">
    <subcellularLocation>
        <location evidence="10">Cytoplasm</location>
    </subcellularLocation>
</comment>
<comment type="cofactor">
    <cofactor evidence="10">
        <name>Mg(2+)</name>
        <dbReference type="ChEBI" id="CHEBI:18420"/>
    </cofactor>
    <cofactor evidence="10">
        <name>Mn(2+)</name>
        <dbReference type="ChEBI" id="CHEBI:29035"/>
    </cofactor>
    <cofactor evidence="10">
        <name>Ca(2+)</name>
        <dbReference type="ChEBI" id="CHEBI:29108"/>
    </cofactor>
    <text evidence="10">Binds two Mg(2+) per subunit. The magnesium ions form salt bridges with both the protein and the DNA. Can also accept other divalent metal cations, such as Mn(2+) or Ca(2+).</text>
</comment>
<dbReference type="GO" id="GO:0046872">
    <property type="term" value="F:metal ion binding"/>
    <property type="evidence" value="ECO:0007669"/>
    <property type="project" value="UniProtKB-KW"/>
</dbReference>
<dbReference type="GO" id="GO:0003677">
    <property type="term" value="F:DNA binding"/>
    <property type="evidence" value="ECO:0007669"/>
    <property type="project" value="UniProtKB-KW"/>
</dbReference>
<dbReference type="AlphaFoldDB" id="A0A372NZM3"/>
<dbReference type="PRINTS" id="PR01159">
    <property type="entry name" value="DNAGYRASEB"/>
</dbReference>
<dbReference type="InterPro" id="IPR002288">
    <property type="entry name" value="DNA_gyrase_B_C"/>
</dbReference>
<dbReference type="InterPro" id="IPR013506">
    <property type="entry name" value="Topo_IIA_bsu_dom2"/>
</dbReference>
<dbReference type="InterPro" id="IPR018522">
    <property type="entry name" value="TopoIIA_CS"/>
</dbReference>
<comment type="miscellaneous">
    <text evidence="10">Few gyrases are as efficient as E.coli at forming negative supercoils. Not all organisms have 2 type II topoisomerases; in organisms with a single type II topoisomerase this enzyme also has to decatenate newly replicated chromosomes.</text>
</comment>
<feature type="domain" description="Toprim" evidence="11">
    <location>
        <begin position="429"/>
        <end position="548"/>
    </location>
</feature>
<comment type="catalytic activity">
    <reaction evidence="1 10">
        <text>ATP-dependent breakage, passage and rejoining of double-stranded DNA.</text>
        <dbReference type="EC" id="5.6.2.2"/>
    </reaction>
</comment>
<dbReference type="OrthoDB" id="9802808at2"/>
<feature type="site" description="Interaction with DNA" evidence="10">
    <location>
        <position position="460"/>
    </location>
</feature>
<evidence type="ECO:0000256" key="3">
    <source>
        <dbReference type="ARBA" id="ARBA00022723"/>
    </source>
</evidence>
<keyword evidence="10" id="KW-0963">Cytoplasm</keyword>
<dbReference type="InterPro" id="IPR001241">
    <property type="entry name" value="Topo_IIA"/>
</dbReference>
<dbReference type="FunFam" id="3.30.230.10:FF:000005">
    <property type="entry name" value="DNA gyrase subunit B"/>
    <property type="match status" value="1"/>
</dbReference>
<dbReference type="GO" id="GO:0005524">
    <property type="term" value="F:ATP binding"/>
    <property type="evidence" value="ECO:0007669"/>
    <property type="project" value="UniProtKB-UniRule"/>
</dbReference>
<evidence type="ECO:0000256" key="2">
    <source>
        <dbReference type="ARBA" id="ARBA00010708"/>
    </source>
</evidence>
<gene>
    <name evidence="10 12" type="primary">gyrB</name>
    <name evidence="12" type="ORF">D0C36_07480</name>
</gene>
<comment type="similarity">
    <text evidence="2 10">Belongs to the type II topoisomerase GyrB family.</text>
</comment>
<dbReference type="PANTHER" id="PTHR45866:SF1">
    <property type="entry name" value="DNA GYRASE SUBUNIT B, MITOCHONDRIAL"/>
    <property type="match status" value="1"/>
</dbReference>
<dbReference type="InterPro" id="IPR020568">
    <property type="entry name" value="Ribosomal_Su5_D2-typ_SF"/>
</dbReference>
<dbReference type="GO" id="GO:0006261">
    <property type="term" value="P:DNA-templated DNA replication"/>
    <property type="evidence" value="ECO:0007669"/>
    <property type="project" value="UniProtKB-UniRule"/>
</dbReference>
<dbReference type="SUPFAM" id="SSF55874">
    <property type="entry name" value="ATPase domain of HSP90 chaperone/DNA topoisomerase II/histidine kinase"/>
    <property type="match status" value="1"/>
</dbReference>
<evidence type="ECO:0000256" key="1">
    <source>
        <dbReference type="ARBA" id="ARBA00000185"/>
    </source>
</evidence>
<dbReference type="PRINTS" id="PR00418">
    <property type="entry name" value="TPI2FAMILY"/>
</dbReference>
<dbReference type="Gene3D" id="3.40.50.670">
    <property type="match status" value="1"/>
</dbReference>
<evidence type="ECO:0000256" key="8">
    <source>
        <dbReference type="ARBA" id="ARBA00023125"/>
    </source>
</evidence>
<feature type="binding site" evidence="10">
    <location>
        <position position="513"/>
    </location>
    <ligand>
        <name>Mg(2+)</name>
        <dbReference type="ChEBI" id="CHEBI:18420"/>
        <label>1</label>
        <note>catalytic</note>
    </ligand>
</feature>
<dbReference type="InterPro" id="IPR034160">
    <property type="entry name" value="TOPRIM_GyrB"/>
</dbReference>
<dbReference type="FunFam" id="3.40.50.670:FF:000002">
    <property type="entry name" value="DNA gyrase subunit B"/>
    <property type="match status" value="1"/>
</dbReference>
<dbReference type="Pfam" id="PF02518">
    <property type="entry name" value="HATPase_c"/>
    <property type="match status" value="1"/>
</dbReference>
<keyword evidence="13" id="KW-1185">Reference proteome</keyword>
<dbReference type="InterPro" id="IPR000565">
    <property type="entry name" value="Topo_IIA_B"/>
</dbReference>
<reference evidence="12 13" key="1">
    <citation type="submission" date="2018-08" db="EMBL/GenBank/DDBJ databases">
        <title>Mucilaginibacter sp. MYSH2.</title>
        <authorList>
            <person name="Seo T."/>
        </authorList>
    </citation>
    <scope>NUCLEOTIDE SEQUENCE [LARGE SCALE GENOMIC DNA]</scope>
    <source>
        <strain evidence="12 13">MYSH2</strain>
    </source>
</reference>
<proteinExistence type="inferred from homology"/>
<keyword evidence="8" id="KW-0238">DNA-binding</keyword>
<evidence type="ECO:0000256" key="9">
    <source>
        <dbReference type="ARBA" id="ARBA00023235"/>
    </source>
</evidence>
<sequence length="652" mass="72481">MSEENQDKSNYSADNIQVLEGLEAVRKRPSMYIGDTGVKGLHHLVYEVVDNSIDEALAGYCDTINVTIHKGNSITVKDNGRGIPTGINTKEQKSALEIVMTVLHAGGKFDKDTYKVSGGLHGVGISCVNALSTHVATVVHREGKIFTQEYERGKPMFDVKVIGESDITGTIQTFQPDPEIFTTTLEYRFETLATRLRELAFLNKGIRLTLTDERQTNDDGSFVFEEYFSEGGLKEFVKYLDGTRVPIIPEPIYVEGIKQGVPVELALQYNDTYSENVHSYVNNINTIEGGTHVAGFRMGLTRTLKAYADKEGLLKNVKVDVTGDDFREGLTAVISVKVAEPQFEGQTKTKLGNSEVSGAVNVAVGEILGNYLEENPKEARMIVQKVILAATARAAARKAREMVQRKSVMSGSGLPGKLADCANSDPTLCEIYLVEGDSAGGTAKQGRDREFQAILPLRGKILNVEKAMEHKIYENEEIKNMFTGLGVSIGTPEDAKALNITKLRYHKIVIMTDADVDGSHITTLILTFFFRYMKELIEYGYVYVASPPLYLVKKGKEQEYCWNDEQRDIAIQRLKGAGKEDSVHVQRYKGLGEMNAEQLWETTMNPANRTLKQVSIENAAECDHTFSMLMGDEVAPRREFIEKNARYARIDT</sequence>
<dbReference type="RefSeq" id="WP_117390925.1">
    <property type="nucleotide sequence ID" value="NZ_QWDC01000001.1"/>
</dbReference>
<protein>
    <recommendedName>
        <fullName evidence="10">DNA gyrase subunit B</fullName>
        <ecNumber evidence="10">5.6.2.2</ecNumber>
    </recommendedName>
</protein>
<name>A0A372NZM3_9SPHI</name>
<keyword evidence="4 10" id="KW-0547">Nucleotide-binding</keyword>
<dbReference type="InterPro" id="IPR013760">
    <property type="entry name" value="Topo_IIA-like_dom_sf"/>
</dbReference>
<dbReference type="CDD" id="cd16928">
    <property type="entry name" value="HATPase_GyrB-like"/>
    <property type="match status" value="1"/>
</dbReference>
<evidence type="ECO:0000259" key="11">
    <source>
        <dbReference type="PROSITE" id="PS50880"/>
    </source>
</evidence>
<dbReference type="CDD" id="cd00822">
    <property type="entry name" value="TopoII_Trans_DNA_gyrase"/>
    <property type="match status" value="1"/>
</dbReference>
<comment type="subunit">
    <text evidence="10">Heterotetramer, composed of two GyrA and two GyrB chains. In the heterotetramer, GyrA contains the active site tyrosine that forms a transient covalent intermediate with DNA, while GyrB binds cofactors and catalyzes ATP hydrolysis.</text>
</comment>
<dbReference type="Pfam" id="PF00204">
    <property type="entry name" value="DNA_gyraseB"/>
    <property type="match status" value="1"/>
</dbReference>
<keyword evidence="5 10" id="KW-0067">ATP-binding</keyword>
<evidence type="ECO:0000256" key="7">
    <source>
        <dbReference type="ARBA" id="ARBA00023029"/>
    </source>
</evidence>
<keyword evidence="9 10" id="KW-0413">Isomerase</keyword>
<dbReference type="InterPro" id="IPR013759">
    <property type="entry name" value="Topo_IIA_B_C"/>
</dbReference>
<dbReference type="InterPro" id="IPR003594">
    <property type="entry name" value="HATPase_dom"/>
</dbReference>
<dbReference type="GO" id="GO:0034335">
    <property type="term" value="F:DNA negative supercoiling activity"/>
    <property type="evidence" value="ECO:0007669"/>
    <property type="project" value="UniProtKB-ARBA"/>
</dbReference>
<dbReference type="InterPro" id="IPR036890">
    <property type="entry name" value="HATPase_C_sf"/>
</dbReference>
<dbReference type="Pfam" id="PF00986">
    <property type="entry name" value="DNA_gyraseB_C"/>
    <property type="match status" value="1"/>
</dbReference>
<dbReference type="InterPro" id="IPR006171">
    <property type="entry name" value="TOPRIM_dom"/>
</dbReference>
<dbReference type="InterPro" id="IPR011557">
    <property type="entry name" value="GyrB"/>
</dbReference>
<evidence type="ECO:0000256" key="10">
    <source>
        <dbReference type="HAMAP-Rule" id="MF_01898"/>
    </source>
</evidence>
<dbReference type="PROSITE" id="PS00177">
    <property type="entry name" value="TOPOISOMERASE_II"/>
    <property type="match status" value="1"/>
</dbReference>
<organism evidence="12 13">
    <name type="scientific">Mucilaginibacter conchicola</name>
    <dbReference type="NCBI Taxonomy" id="2303333"/>
    <lineage>
        <taxon>Bacteria</taxon>
        <taxon>Pseudomonadati</taxon>
        <taxon>Bacteroidota</taxon>
        <taxon>Sphingobacteriia</taxon>
        <taxon>Sphingobacteriales</taxon>
        <taxon>Sphingobacteriaceae</taxon>
        <taxon>Mucilaginibacter</taxon>
    </lineage>
</organism>
<dbReference type="Proteomes" id="UP000264217">
    <property type="component" value="Unassembled WGS sequence"/>
</dbReference>
<dbReference type="HAMAP" id="MF_01898">
    <property type="entry name" value="GyrB"/>
    <property type="match status" value="1"/>
</dbReference>
<dbReference type="FunFam" id="3.30.565.10:FF:000002">
    <property type="entry name" value="DNA gyrase subunit B"/>
    <property type="match status" value="1"/>
</dbReference>
<feature type="binding site" evidence="10">
    <location>
        <position position="515"/>
    </location>
    <ligand>
        <name>Mg(2+)</name>
        <dbReference type="ChEBI" id="CHEBI:18420"/>
        <label>2</label>
    </ligand>
</feature>
<keyword evidence="6 10" id="KW-0460">Magnesium</keyword>
<dbReference type="SMART" id="SM00433">
    <property type="entry name" value="TOP2c"/>
    <property type="match status" value="1"/>
</dbReference>
<dbReference type="CDD" id="cd03366">
    <property type="entry name" value="TOPRIM_TopoIIA_GyrB"/>
    <property type="match status" value="1"/>
</dbReference>
<feature type="binding site" evidence="10">
    <location>
        <position position="435"/>
    </location>
    <ligand>
        <name>Mg(2+)</name>
        <dbReference type="ChEBI" id="CHEBI:18420"/>
        <label>1</label>
        <note>catalytic</note>
    </ligand>
</feature>
<dbReference type="SUPFAM" id="SSF54211">
    <property type="entry name" value="Ribosomal protein S5 domain 2-like"/>
    <property type="match status" value="1"/>
</dbReference>
<feature type="binding site" evidence="10">
    <location>
        <position position="513"/>
    </location>
    <ligand>
        <name>Mg(2+)</name>
        <dbReference type="ChEBI" id="CHEBI:18420"/>
        <label>2</label>
    </ligand>
</feature>
<keyword evidence="7 10" id="KW-0799">Topoisomerase</keyword>
<dbReference type="EMBL" id="QWDC01000001">
    <property type="protein sequence ID" value="RFZ95361.1"/>
    <property type="molecule type" value="Genomic_DNA"/>
</dbReference>
<dbReference type="Gene3D" id="3.30.230.10">
    <property type="match status" value="1"/>
</dbReference>
<evidence type="ECO:0000313" key="13">
    <source>
        <dbReference type="Proteomes" id="UP000264217"/>
    </source>
</evidence>
<evidence type="ECO:0000256" key="4">
    <source>
        <dbReference type="ARBA" id="ARBA00022741"/>
    </source>
</evidence>
<keyword evidence="3 10" id="KW-0479">Metal-binding</keyword>
<dbReference type="NCBIfam" id="NF011501">
    <property type="entry name" value="PRK14939.1"/>
    <property type="match status" value="1"/>
</dbReference>
<feature type="site" description="Interaction with DNA" evidence="10">
    <location>
        <position position="463"/>
    </location>
</feature>
<evidence type="ECO:0000256" key="6">
    <source>
        <dbReference type="ARBA" id="ARBA00022842"/>
    </source>
</evidence>
<comment type="function">
    <text evidence="10">A type II topoisomerase that negatively supercoils closed circular double-stranded (ds) DNA in an ATP-dependent manner to modulate DNA topology and maintain chromosomes in an underwound state. Negative supercoiling favors strand separation, and DNA replication, transcription, recombination and repair, all of which involve strand separation. Also able to catalyze the interconversion of other topological isomers of dsDNA rings, including catenanes and knotted rings. Type II topoisomerases break and join 2 DNA strands simultaneously in an ATP-dependent manner.</text>
</comment>
<dbReference type="SMART" id="SM00387">
    <property type="entry name" value="HATPase_c"/>
    <property type="match status" value="1"/>
</dbReference>
<dbReference type="GO" id="GO:0005694">
    <property type="term" value="C:chromosome"/>
    <property type="evidence" value="ECO:0007669"/>
    <property type="project" value="InterPro"/>
</dbReference>
<dbReference type="NCBIfam" id="NF004189">
    <property type="entry name" value="PRK05644.1"/>
    <property type="match status" value="1"/>
</dbReference>
<dbReference type="GO" id="GO:0006265">
    <property type="term" value="P:DNA topological change"/>
    <property type="evidence" value="ECO:0007669"/>
    <property type="project" value="UniProtKB-UniRule"/>
</dbReference>